<feature type="transmembrane region" description="Helical" evidence="1">
    <location>
        <begin position="136"/>
        <end position="155"/>
    </location>
</feature>
<feature type="transmembrane region" description="Helical" evidence="1">
    <location>
        <begin position="12"/>
        <end position="37"/>
    </location>
</feature>
<reference evidence="2 3" key="1">
    <citation type="submission" date="2019-09" db="EMBL/GenBank/DDBJ databases">
        <authorList>
            <person name="Depoorter E."/>
        </authorList>
    </citation>
    <scope>NUCLEOTIDE SEQUENCE [LARGE SCALE GENOMIC DNA]</scope>
    <source>
        <strain evidence="2">LMG 20980</strain>
    </source>
</reference>
<evidence type="ECO:0000313" key="3">
    <source>
        <dbReference type="Proteomes" id="UP000494201"/>
    </source>
</evidence>
<dbReference type="EMBL" id="CABVLY010000011">
    <property type="protein sequence ID" value="VVU50522.1"/>
    <property type="molecule type" value="Genomic_DNA"/>
</dbReference>
<organism evidence="2 3">
    <name type="scientific">Burkholderia anthina</name>
    <dbReference type="NCBI Taxonomy" id="179879"/>
    <lineage>
        <taxon>Bacteria</taxon>
        <taxon>Pseudomonadati</taxon>
        <taxon>Pseudomonadota</taxon>
        <taxon>Betaproteobacteria</taxon>
        <taxon>Burkholderiales</taxon>
        <taxon>Burkholderiaceae</taxon>
        <taxon>Burkholderia</taxon>
        <taxon>Burkholderia cepacia complex</taxon>
    </lineage>
</organism>
<accession>A0A6P2G9X4</accession>
<dbReference type="AlphaFoldDB" id="A0A6P2G9X4"/>
<evidence type="ECO:0000313" key="2">
    <source>
        <dbReference type="EMBL" id="VVU50522.1"/>
    </source>
</evidence>
<feature type="transmembrane region" description="Helical" evidence="1">
    <location>
        <begin position="104"/>
        <end position="130"/>
    </location>
</feature>
<proteinExistence type="predicted"/>
<gene>
    <name evidence="2" type="ORF">BAN20980_03238</name>
</gene>
<feature type="transmembrane region" description="Helical" evidence="1">
    <location>
        <begin position="71"/>
        <end position="92"/>
    </location>
</feature>
<name>A0A6P2G9X4_9BURK</name>
<protein>
    <submittedName>
        <fullName evidence="2">Sodium:proline symporter</fullName>
    </submittedName>
</protein>
<evidence type="ECO:0000256" key="1">
    <source>
        <dbReference type="SAM" id="Phobius"/>
    </source>
</evidence>
<keyword evidence="1" id="KW-0472">Membrane</keyword>
<keyword evidence="1" id="KW-1133">Transmembrane helix</keyword>
<dbReference type="Proteomes" id="UP000494201">
    <property type="component" value="Unassembled WGS sequence"/>
</dbReference>
<sequence>MKGEGQLKPTGPIPILWAAFGAAVGSTVVELLLWWIVGDDAIHNLLRDARLTAAIAMGRRALGSSTGFDPVIMGVATLVHAALSLAYAAVLAKTIRGLSPGPALVVGGVFGLVLYGVNLYGFTAIFPWFVQVRGGITLIAHLVFGIMAAAVYRIVRRAPRA</sequence>
<keyword evidence="1" id="KW-0812">Transmembrane</keyword>